<dbReference type="EMBL" id="MNBE01000569">
    <property type="protein sequence ID" value="OKP08264.1"/>
    <property type="molecule type" value="Genomic_DNA"/>
</dbReference>
<dbReference type="Proteomes" id="UP000186955">
    <property type="component" value="Unassembled WGS sequence"/>
</dbReference>
<keyword evidence="3" id="KW-1185">Reference proteome</keyword>
<proteinExistence type="predicted"/>
<accession>A0A1Q5U704</accession>
<evidence type="ECO:0000256" key="1">
    <source>
        <dbReference type="SAM" id="SignalP"/>
    </source>
</evidence>
<reference evidence="2 3" key="1">
    <citation type="submission" date="2016-10" db="EMBL/GenBank/DDBJ databases">
        <title>Genome sequence of the ascomycete fungus Penicillium subrubescens.</title>
        <authorList>
            <person name="De Vries R.P."/>
            <person name="Peng M."/>
            <person name="Dilokpimol A."/>
            <person name="Hilden K."/>
            <person name="Makela M.R."/>
            <person name="Grigoriev I."/>
            <person name="Riley R."/>
            <person name="Granchi Z."/>
        </authorList>
    </citation>
    <scope>NUCLEOTIDE SEQUENCE [LARGE SCALE GENOMIC DNA]</scope>
    <source>
        <strain evidence="2 3">CBS 132785</strain>
    </source>
</reference>
<dbReference type="InterPro" id="IPR021838">
    <property type="entry name" value="DUF3431"/>
</dbReference>
<feature type="signal peptide" evidence="1">
    <location>
        <begin position="1"/>
        <end position="17"/>
    </location>
</feature>
<evidence type="ECO:0000313" key="2">
    <source>
        <dbReference type="EMBL" id="OKP08264.1"/>
    </source>
</evidence>
<sequence>MHILLQSLFALLASASSDWWYFDAWDGLSCGDAPQNGELLITTEGTGNQICISLDESQRAYSYASAFGQDETEVRGFLYEHCAGPSKILVNDTCTNPDEDMPYIRSWKIFAAESDGDEHPDDEFLVPYSRKGHEASAYLSYIIDNYDNLAPYTIFIHGREEQWHNDVGGPNTPNVLENLRYEAVSINGYVNLRCTNRPGCPSTIFQEHPVTIDWDYQYMINQLPELLGYLLGIDPSEAPTDIGHQCCAQFAVTRERIQERPQSDYIRILEWIATTDMTDNYGIGWLIEKLWHIIFGMPAV</sequence>
<organism evidence="2 3">
    <name type="scientific">Penicillium subrubescens</name>
    <dbReference type="NCBI Taxonomy" id="1316194"/>
    <lineage>
        <taxon>Eukaryota</taxon>
        <taxon>Fungi</taxon>
        <taxon>Dikarya</taxon>
        <taxon>Ascomycota</taxon>
        <taxon>Pezizomycotina</taxon>
        <taxon>Eurotiomycetes</taxon>
        <taxon>Eurotiomycetidae</taxon>
        <taxon>Eurotiales</taxon>
        <taxon>Aspergillaceae</taxon>
        <taxon>Penicillium</taxon>
    </lineage>
</organism>
<keyword evidence="1" id="KW-0732">Signal</keyword>
<feature type="chain" id="PRO_5012004813" evidence="1">
    <location>
        <begin position="18"/>
        <end position="300"/>
    </location>
</feature>
<dbReference type="AlphaFoldDB" id="A0A1Q5U704"/>
<dbReference type="PANTHER" id="PTHR37490:SF2">
    <property type="match status" value="1"/>
</dbReference>
<comment type="caution">
    <text evidence="2">The sequence shown here is derived from an EMBL/GenBank/DDBJ whole genome shotgun (WGS) entry which is preliminary data.</text>
</comment>
<dbReference type="PANTHER" id="PTHR37490">
    <property type="entry name" value="EXPRESSED PROTEIN"/>
    <property type="match status" value="1"/>
</dbReference>
<protein>
    <submittedName>
        <fullName evidence="2">Uncharacterized protein</fullName>
    </submittedName>
</protein>
<evidence type="ECO:0000313" key="3">
    <source>
        <dbReference type="Proteomes" id="UP000186955"/>
    </source>
</evidence>
<dbReference type="STRING" id="1316194.A0A1Q5U704"/>
<name>A0A1Q5U704_9EURO</name>
<gene>
    <name evidence="2" type="ORF">PENSUB_5631</name>
</gene>
<dbReference type="Pfam" id="PF11913">
    <property type="entry name" value="DUF3431"/>
    <property type="match status" value="1"/>
</dbReference>